<protein>
    <submittedName>
        <fullName evidence="1">Uncharacterized protein</fullName>
    </submittedName>
</protein>
<dbReference type="KEGG" id="hir:HETIRDRAFT_422128"/>
<organism evidence="1 2">
    <name type="scientific">Heterobasidion irregulare (strain TC 32-1)</name>
    <dbReference type="NCBI Taxonomy" id="747525"/>
    <lineage>
        <taxon>Eukaryota</taxon>
        <taxon>Fungi</taxon>
        <taxon>Dikarya</taxon>
        <taxon>Basidiomycota</taxon>
        <taxon>Agaricomycotina</taxon>
        <taxon>Agaricomycetes</taxon>
        <taxon>Russulales</taxon>
        <taxon>Bondarzewiaceae</taxon>
        <taxon>Heterobasidion</taxon>
        <taxon>Heterobasidion annosum species complex</taxon>
    </lineage>
</organism>
<dbReference type="RefSeq" id="XP_009551612.1">
    <property type="nucleotide sequence ID" value="XM_009553317.1"/>
</dbReference>
<dbReference type="GeneID" id="20673781"/>
<evidence type="ECO:0000313" key="2">
    <source>
        <dbReference type="Proteomes" id="UP000030671"/>
    </source>
</evidence>
<gene>
    <name evidence="1" type="ORF">HETIRDRAFT_422128</name>
</gene>
<dbReference type="InParanoid" id="W4JT71"/>
<reference evidence="1 2" key="1">
    <citation type="journal article" date="2012" name="New Phytol.">
        <title>Insight into trade-off between wood decay and parasitism from the genome of a fungal forest pathogen.</title>
        <authorList>
            <person name="Olson A."/>
            <person name="Aerts A."/>
            <person name="Asiegbu F."/>
            <person name="Belbahri L."/>
            <person name="Bouzid O."/>
            <person name="Broberg A."/>
            <person name="Canback B."/>
            <person name="Coutinho P.M."/>
            <person name="Cullen D."/>
            <person name="Dalman K."/>
            <person name="Deflorio G."/>
            <person name="van Diepen L.T."/>
            <person name="Dunand C."/>
            <person name="Duplessis S."/>
            <person name="Durling M."/>
            <person name="Gonthier P."/>
            <person name="Grimwood J."/>
            <person name="Fossdal C.G."/>
            <person name="Hansson D."/>
            <person name="Henrissat B."/>
            <person name="Hietala A."/>
            <person name="Himmelstrand K."/>
            <person name="Hoffmeister D."/>
            <person name="Hogberg N."/>
            <person name="James T.Y."/>
            <person name="Karlsson M."/>
            <person name="Kohler A."/>
            <person name="Kues U."/>
            <person name="Lee Y.H."/>
            <person name="Lin Y.C."/>
            <person name="Lind M."/>
            <person name="Lindquist E."/>
            <person name="Lombard V."/>
            <person name="Lucas S."/>
            <person name="Lunden K."/>
            <person name="Morin E."/>
            <person name="Murat C."/>
            <person name="Park J."/>
            <person name="Raffaello T."/>
            <person name="Rouze P."/>
            <person name="Salamov A."/>
            <person name="Schmutz J."/>
            <person name="Solheim H."/>
            <person name="Stahlberg J."/>
            <person name="Velez H."/>
            <person name="de Vries R.P."/>
            <person name="Wiebenga A."/>
            <person name="Woodward S."/>
            <person name="Yakovlev I."/>
            <person name="Garbelotto M."/>
            <person name="Martin F."/>
            <person name="Grigoriev I.V."/>
            <person name="Stenlid J."/>
        </authorList>
    </citation>
    <scope>NUCLEOTIDE SEQUENCE [LARGE SCALE GENOMIC DNA]</scope>
    <source>
        <strain evidence="1 2">TC 32-1</strain>
    </source>
</reference>
<sequence length="67" mass="7608">MLSIRTLCIYAMSKGSSKERTQAGKGLQNMKYTPSLEDFAHIALIESPGVYRFMGQHFNLHSPRSFK</sequence>
<dbReference type="Proteomes" id="UP000030671">
    <property type="component" value="Unassembled WGS sequence"/>
</dbReference>
<evidence type="ECO:0000313" key="1">
    <source>
        <dbReference type="EMBL" id="ETW76738.1"/>
    </source>
</evidence>
<dbReference type="HOGENOM" id="CLU_2812687_0_0_1"/>
<dbReference type="OrthoDB" id="73076at2759"/>
<dbReference type="EMBL" id="KI925464">
    <property type="protein sequence ID" value="ETW76738.1"/>
    <property type="molecule type" value="Genomic_DNA"/>
</dbReference>
<proteinExistence type="predicted"/>
<accession>W4JT71</accession>
<name>W4JT71_HETIT</name>
<dbReference type="AlphaFoldDB" id="W4JT71"/>
<keyword evidence="2" id="KW-1185">Reference proteome</keyword>